<keyword evidence="3" id="KW-1185">Reference proteome</keyword>
<accession>A0AAD4VSF8</accession>
<gene>
    <name evidence="2" type="ORF">L3X38_029746</name>
</gene>
<feature type="compositionally biased region" description="Low complexity" evidence="1">
    <location>
        <begin position="11"/>
        <end position="21"/>
    </location>
</feature>
<dbReference type="Proteomes" id="UP001054821">
    <property type="component" value="Chromosome 5"/>
</dbReference>
<sequence>MAETKDDSKESSSPLSLLNSPNSFGFLDFSPKAQPSRNRNFPHVEGNHAVHVYVQGNQILYFSDPLAKAMTLSFEPLDPGLIVYSQFIYHQH</sequence>
<feature type="region of interest" description="Disordered" evidence="1">
    <location>
        <begin position="1"/>
        <end position="21"/>
    </location>
</feature>
<protein>
    <submittedName>
        <fullName evidence="2">Uncharacterized protein</fullName>
    </submittedName>
</protein>
<comment type="caution">
    <text evidence="2">The sequence shown here is derived from an EMBL/GenBank/DDBJ whole genome shotgun (WGS) entry which is preliminary data.</text>
</comment>
<dbReference type="AlphaFoldDB" id="A0AAD4VSF8"/>
<evidence type="ECO:0000256" key="1">
    <source>
        <dbReference type="SAM" id="MobiDB-lite"/>
    </source>
</evidence>
<evidence type="ECO:0000313" key="2">
    <source>
        <dbReference type="EMBL" id="KAI5330348.1"/>
    </source>
</evidence>
<proteinExistence type="predicted"/>
<reference evidence="2 3" key="1">
    <citation type="journal article" date="2022" name="G3 (Bethesda)">
        <title>Whole-genome sequence and methylome profiling of the almond [Prunus dulcis (Mill.) D.A. Webb] cultivar 'Nonpareil'.</title>
        <authorList>
            <person name="D'Amico-Willman K.M."/>
            <person name="Ouma W.Z."/>
            <person name="Meulia T."/>
            <person name="Sideli G.M."/>
            <person name="Gradziel T.M."/>
            <person name="Fresnedo-Ramirez J."/>
        </authorList>
    </citation>
    <scope>NUCLEOTIDE SEQUENCE [LARGE SCALE GENOMIC DNA]</scope>
    <source>
        <strain evidence="2">Clone GOH B32 T37-40</strain>
    </source>
</reference>
<evidence type="ECO:0000313" key="3">
    <source>
        <dbReference type="Proteomes" id="UP001054821"/>
    </source>
</evidence>
<feature type="compositionally biased region" description="Basic and acidic residues" evidence="1">
    <location>
        <begin position="1"/>
        <end position="10"/>
    </location>
</feature>
<dbReference type="EMBL" id="JAJFAZ020000005">
    <property type="protein sequence ID" value="KAI5330348.1"/>
    <property type="molecule type" value="Genomic_DNA"/>
</dbReference>
<organism evidence="2 3">
    <name type="scientific">Prunus dulcis</name>
    <name type="common">Almond</name>
    <name type="synonym">Amygdalus dulcis</name>
    <dbReference type="NCBI Taxonomy" id="3755"/>
    <lineage>
        <taxon>Eukaryota</taxon>
        <taxon>Viridiplantae</taxon>
        <taxon>Streptophyta</taxon>
        <taxon>Embryophyta</taxon>
        <taxon>Tracheophyta</taxon>
        <taxon>Spermatophyta</taxon>
        <taxon>Magnoliopsida</taxon>
        <taxon>eudicotyledons</taxon>
        <taxon>Gunneridae</taxon>
        <taxon>Pentapetalae</taxon>
        <taxon>rosids</taxon>
        <taxon>fabids</taxon>
        <taxon>Rosales</taxon>
        <taxon>Rosaceae</taxon>
        <taxon>Amygdaloideae</taxon>
        <taxon>Amygdaleae</taxon>
        <taxon>Prunus</taxon>
    </lineage>
</organism>
<name>A0AAD4VSF8_PRUDU</name>